<name>A0A2G8KYH8_STIJA</name>
<keyword evidence="2" id="KW-1185">Reference proteome</keyword>
<organism evidence="1 2">
    <name type="scientific">Stichopus japonicus</name>
    <name type="common">Sea cucumber</name>
    <dbReference type="NCBI Taxonomy" id="307972"/>
    <lineage>
        <taxon>Eukaryota</taxon>
        <taxon>Metazoa</taxon>
        <taxon>Echinodermata</taxon>
        <taxon>Eleutherozoa</taxon>
        <taxon>Echinozoa</taxon>
        <taxon>Holothuroidea</taxon>
        <taxon>Aspidochirotacea</taxon>
        <taxon>Aspidochirotida</taxon>
        <taxon>Stichopodidae</taxon>
        <taxon>Apostichopus</taxon>
    </lineage>
</organism>
<accession>A0A2G8KYH8</accession>
<evidence type="ECO:0000313" key="1">
    <source>
        <dbReference type="EMBL" id="PIK52960.1"/>
    </source>
</evidence>
<gene>
    <name evidence="1" type="ORF">BSL78_10163</name>
</gene>
<protein>
    <submittedName>
        <fullName evidence="1">Putative neuralized-like protein 4-like</fullName>
    </submittedName>
</protein>
<evidence type="ECO:0000313" key="2">
    <source>
        <dbReference type="Proteomes" id="UP000230750"/>
    </source>
</evidence>
<dbReference type="AlphaFoldDB" id="A0A2G8KYH8"/>
<proteinExistence type="predicted"/>
<dbReference type="Proteomes" id="UP000230750">
    <property type="component" value="Unassembled WGS sequence"/>
</dbReference>
<dbReference type="STRING" id="307972.A0A2G8KYH8"/>
<dbReference type="EMBL" id="MRZV01000308">
    <property type="protein sequence ID" value="PIK52960.1"/>
    <property type="molecule type" value="Genomic_DNA"/>
</dbReference>
<reference evidence="1 2" key="1">
    <citation type="journal article" date="2017" name="PLoS Biol.">
        <title>The sea cucumber genome provides insights into morphological evolution and visceral regeneration.</title>
        <authorList>
            <person name="Zhang X."/>
            <person name="Sun L."/>
            <person name="Yuan J."/>
            <person name="Sun Y."/>
            <person name="Gao Y."/>
            <person name="Zhang L."/>
            <person name="Li S."/>
            <person name="Dai H."/>
            <person name="Hamel J.F."/>
            <person name="Liu C."/>
            <person name="Yu Y."/>
            <person name="Liu S."/>
            <person name="Lin W."/>
            <person name="Guo K."/>
            <person name="Jin S."/>
            <person name="Xu P."/>
            <person name="Storey K.B."/>
            <person name="Huan P."/>
            <person name="Zhang T."/>
            <person name="Zhou Y."/>
            <person name="Zhang J."/>
            <person name="Lin C."/>
            <person name="Li X."/>
            <person name="Xing L."/>
            <person name="Huo D."/>
            <person name="Sun M."/>
            <person name="Wang L."/>
            <person name="Mercier A."/>
            <person name="Li F."/>
            <person name="Yang H."/>
            <person name="Xiang J."/>
        </authorList>
    </citation>
    <scope>NUCLEOTIDE SEQUENCE [LARGE SCALE GENOMIC DNA]</scope>
    <source>
        <strain evidence="1">Shaxun</strain>
        <tissue evidence="1">Muscle</tissue>
    </source>
</reference>
<comment type="caution">
    <text evidence="1">The sequence shown here is derived from an EMBL/GenBank/DDBJ whole genome shotgun (WGS) entry which is preliminary data.</text>
</comment>
<dbReference type="OrthoDB" id="49113at2759"/>
<sequence>MSVLLPSLGLPAWTCHYQELCASFKETLGLPDGFFEVSVKLSKCYCHTCHKHRGELLYGGLAYSSFHPQDKEHSSEAKQVLMSPTIKYAGSDLFCEKHKFTDVKNKKTYSVRVAFQVLVKPGCYTVTGENNGANQPIDPYFENREIRWNTKEKDSVVLSALLIKVD</sequence>